<comment type="caution">
    <text evidence="1">The sequence shown here is derived from an EMBL/GenBank/DDBJ whole genome shotgun (WGS) entry which is preliminary data.</text>
</comment>
<sequence length="82" mass="9497">MRLDGLAQVCQSLGNTWMLMVYTTQQAHPDKRPSLLTLSSFGPKDKAEFERLLVEYQADNQLPDLFITRPSTRRLFAFLNKH</sequence>
<organism evidence="1 2">
    <name type="scientific">Phytophthora nicotianae P1976</name>
    <dbReference type="NCBI Taxonomy" id="1317066"/>
    <lineage>
        <taxon>Eukaryota</taxon>
        <taxon>Sar</taxon>
        <taxon>Stramenopiles</taxon>
        <taxon>Oomycota</taxon>
        <taxon>Peronosporomycetes</taxon>
        <taxon>Peronosporales</taxon>
        <taxon>Peronosporaceae</taxon>
        <taxon>Phytophthora</taxon>
    </lineage>
</organism>
<evidence type="ECO:0000313" key="2">
    <source>
        <dbReference type="Proteomes" id="UP000028582"/>
    </source>
</evidence>
<dbReference type="Proteomes" id="UP000028582">
    <property type="component" value="Unassembled WGS sequence"/>
</dbReference>
<gene>
    <name evidence="1" type="ORF">F444_21179</name>
</gene>
<protein>
    <submittedName>
        <fullName evidence="1">Uncharacterized protein</fullName>
    </submittedName>
</protein>
<evidence type="ECO:0000313" key="1">
    <source>
        <dbReference type="EMBL" id="ETO60668.1"/>
    </source>
</evidence>
<dbReference type="AlphaFoldDB" id="A0A080Z207"/>
<accession>A0A080Z207</accession>
<reference evidence="1 2" key="1">
    <citation type="submission" date="2013-11" db="EMBL/GenBank/DDBJ databases">
        <title>The Genome Sequence of Phytophthora parasitica P1976.</title>
        <authorList>
            <consortium name="The Broad Institute Genomics Platform"/>
            <person name="Russ C."/>
            <person name="Tyler B."/>
            <person name="Panabieres F."/>
            <person name="Shan W."/>
            <person name="Tripathy S."/>
            <person name="Grunwald N."/>
            <person name="Machado M."/>
            <person name="Johnson C.S."/>
            <person name="Walker B."/>
            <person name="Young S."/>
            <person name="Zeng Q."/>
            <person name="Gargeya S."/>
            <person name="Fitzgerald M."/>
            <person name="Haas B."/>
            <person name="Abouelleil A."/>
            <person name="Allen A.W."/>
            <person name="Alvarado L."/>
            <person name="Arachchi H.M."/>
            <person name="Berlin A.M."/>
            <person name="Chapman S.B."/>
            <person name="Gainer-Dewar J."/>
            <person name="Goldberg J."/>
            <person name="Griggs A."/>
            <person name="Gujja S."/>
            <person name="Hansen M."/>
            <person name="Howarth C."/>
            <person name="Imamovic A."/>
            <person name="Ireland A."/>
            <person name="Larimer J."/>
            <person name="McCowan C."/>
            <person name="Murphy C."/>
            <person name="Pearson M."/>
            <person name="Poon T.W."/>
            <person name="Priest M."/>
            <person name="Roberts A."/>
            <person name="Saif S."/>
            <person name="Shea T."/>
            <person name="Sisk P."/>
            <person name="Sykes S."/>
            <person name="Wortman J."/>
            <person name="Nusbaum C."/>
            <person name="Birren B."/>
        </authorList>
    </citation>
    <scope>NUCLEOTIDE SEQUENCE [LARGE SCALE GENOMIC DNA]</scope>
    <source>
        <strain evidence="1 2">P1976</strain>
    </source>
</reference>
<dbReference type="EMBL" id="ANJA01003902">
    <property type="protein sequence ID" value="ETO60668.1"/>
    <property type="molecule type" value="Genomic_DNA"/>
</dbReference>
<name>A0A080Z207_PHYNI</name>
<proteinExistence type="predicted"/>